<dbReference type="AlphaFoldDB" id="A0A6V8MQ06"/>
<dbReference type="RefSeq" id="WP_183356740.1">
    <property type="nucleotide sequence ID" value="NZ_BLXX01000023.1"/>
</dbReference>
<evidence type="ECO:0000313" key="3">
    <source>
        <dbReference type="Proteomes" id="UP000556026"/>
    </source>
</evidence>
<feature type="region of interest" description="Disordered" evidence="1">
    <location>
        <begin position="39"/>
        <end position="63"/>
    </location>
</feature>
<sequence>MSTIGMITAIGAVVIMAVIARAETPKIVESDSGIVVEYTGTPDNAPAAEKGSAAAPIRRDAPRRSAWLSAEIERLRAELVQAELLSAQEGPEAAAAQASAAEKKQQLEAYTQELSQLNLNGSGQGAAASQPGQGTGSQAKDGSSDQQQGADQGAAVKPSYQTSRQDMKQQIRALKMQRNMNPPPQQ</sequence>
<comment type="caution">
    <text evidence="2">The sequence shown here is derived from an EMBL/GenBank/DDBJ whole genome shotgun (WGS) entry which is preliminary data.</text>
</comment>
<reference evidence="3" key="1">
    <citation type="submission" date="2020-06" db="EMBL/GenBank/DDBJ databases">
        <title>Draft genomic sequence of Geomonas sp. Red330.</title>
        <authorList>
            <person name="Itoh H."/>
            <person name="Zhenxing X."/>
            <person name="Ushijima N."/>
            <person name="Masuda Y."/>
            <person name="Shiratori Y."/>
            <person name="Senoo K."/>
        </authorList>
    </citation>
    <scope>NUCLEOTIDE SEQUENCE [LARGE SCALE GENOMIC DNA]</scope>
    <source>
        <strain evidence="3">Red330</strain>
    </source>
</reference>
<feature type="compositionally biased region" description="Low complexity" evidence="1">
    <location>
        <begin position="88"/>
        <end position="100"/>
    </location>
</feature>
<feature type="region of interest" description="Disordered" evidence="1">
    <location>
        <begin position="119"/>
        <end position="186"/>
    </location>
</feature>
<protein>
    <submittedName>
        <fullName evidence="2">Uncharacterized protein</fullName>
    </submittedName>
</protein>
<evidence type="ECO:0000256" key="1">
    <source>
        <dbReference type="SAM" id="MobiDB-lite"/>
    </source>
</evidence>
<gene>
    <name evidence="2" type="ORF">GMST_42820</name>
</gene>
<accession>A0A6V8MQ06</accession>
<dbReference type="Proteomes" id="UP000556026">
    <property type="component" value="Unassembled WGS sequence"/>
</dbReference>
<proteinExistence type="predicted"/>
<feature type="region of interest" description="Disordered" evidence="1">
    <location>
        <begin position="88"/>
        <end position="107"/>
    </location>
</feature>
<feature type="compositionally biased region" description="Low complexity" evidence="1">
    <location>
        <begin position="45"/>
        <end position="56"/>
    </location>
</feature>
<evidence type="ECO:0000313" key="2">
    <source>
        <dbReference type="EMBL" id="GFO61957.1"/>
    </source>
</evidence>
<name>A0A6V8MQ06_9BACT</name>
<dbReference type="EMBL" id="BLXX01000023">
    <property type="protein sequence ID" value="GFO61957.1"/>
    <property type="molecule type" value="Genomic_DNA"/>
</dbReference>
<organism evidence="2 3">
    <name type="scientific">Geomonas silvestris</name>
    <dbReference type="NCBI Taxonomy" id="2740184"/>
    <lineage>
        <taxon>Bacteria</taxon>
        <taxon>Pseudomonadati</taxon>
        <taxon>Thermodesulfobacteriota</taxon>
        <taxon>Desulfuromonadia</taxon>
        <taxon>Geobacterales</taxon>
        <taxon>Geobacteraceae</taxon>
        <taxon>Geomonas</taxon>
    </lineage>
</organism>
<feature type="compositionally biased region" description="Low complexity" evidence="1">
    <location>
        <begin position="125"/>
        <end position="155"/>
    </location>
</feature>
<keyword evidence="3" id="KW-1185">Reference proteome</keyword>